<reference evidence="17 18" key="1">
    <citation type="journal article" date="2021" name="Nat. Plants">
        <title>The Taxus genome provides insights into paclitaxel biosynthesis.</title>
        <authorList>
            <person name="Xiong X."/>
            <person name="Gou J."/>
            <person name="Liao Q."/>
            <person name="Li Y."/>
            <person name="Zhou Q."/>
            <person name="Bi G."/>
            <person name="Li C."/>
            <person name="Du R."/>
            <person name="Wang X."/>
            <person name="Sun T."/>
            <person name="Guo L."/>
            <person name="Liang H."/>
            <person name="Lu P."/>
            <person name="Wu Y."/>
            <person name="Zhang Z."/>
            <person name="Ro D.K."/>
            <person name="Shang Y."/>
            <person name="Huang S."/>
            <person name="Yan J."/>
        </authorList>
    </citation>
    <scope>NUCLEOTIDE SEQUENCE [LARGE SCALE GENOMIC DNA]</scope>
    <source>
        <strain evidence="17">Ta-2019</strain>
    </source>
</reference>
<dbReference type="InterPro" id="IPR008271">
    <property type="entry name" value="Ser/Thr_kinase_AS"/>
</dbReference>
<dbReference type="CDD" id="cd14066">
    <property type="entry name" value="STKc_IRAK"/>
    <property type="match status" value="1"/>
</dbReference>
<keyword evidence="10 15" id="KW-1133">Transmembrane helix</keyword>
<name>A0AA38GR23_TAXCH</name>
<dbReference type="PROSITE" id="PS50011">
    <property type="entry name" value="PROTEIN_KINASE_DOM"/>
    <property type="match status" value="1"/>
</dbReference>
<evidence type="ECO:0000256" key="7">
    <source>
        <dbReference type="ARBA" id="ARBA00022741"/>
    </source>
</evidence>
<gene>
    <name evidence="17" type="ORF">KI387_006753</name>
</gene>
<keyword evidence="18" id="KW-1185">Reference proteome</keyword>
<dbReference type="Pfam" id="PF00560">
    <property type="entry name" value="LRR_1"/>
    <property type="match status" value="1"/>
</dbReference>
<keyword evidence="12" id="KW-0675">Receptor</keyword>
<evidence type="ECO:0000256" key="14">
    <source>
        <dbReference type="RuleBase" id="RU000304"/>
    </source>
</evidence>
<keyword evidence="2 14" id="KW-0723">Serine/threonine-protein kinase</keyword>
<evidence type="ECO:0000256" key="4">
    <source>
        <dbReference type="ARBA" id="ARBA00022679"/>
    </source>
</evidence>
<feature type="non-terminal residue" evidence="17">
    <location>
        <position position="432"/>
    </location>
</feature>
<feature type="binding site" evidence="13">
    <location>
        <position position="190"/>
    </location>
    <ligand>
        <name>ATP</name>
        <dbReference type="ChEBI" id="CHEBI:30616"/>
    </ligand>
</feature>
<keyword evidence="3" id="KW-0433">Leucine-rich repeat</keyword>
<dbReference type="Gene3D" id="3.30.200.20">
    <property type="entry name" value="Phosphorylase Kinase, domain 1"/>
    <property type="match status" value="1"/>
</dbReference>
<keyword evidence="6" id="KW-0677">Repeat</keyword>
<evidence type="ECO:0000256" key="13">
    <source>
        <dbReference type="PROSITE-ProRule" id="PRU10141"/>
    </source>
</evidence>
<dbReference type="InterPro" id="IPR000719">
    <property type="entry name" value="Prot_kinase_dom"/>
</dbReference>
<proteinExistence type="inferred from homology"/>
<evidence type="ECO:0000256" key="3">
    <source>
        <dbReference type="ARBA" id="ARBA00022614"/>
    </source>
</evidence>
<dbReference type="InterPro" id="IPR001245">
    <property type="entry name" value="Ser-Thr/Tyr_kinase_cat_dom"/>
</dbReference>
<evidence type="ECO:0000256" key="9">
    <source>
        <dbReference type="ARBA" id="ARBA00022840"/>
    </source>
</evidence>
<evidence type="ECO:0000256" key="5">
    <source>
        <dbReference type="ARBA" id="ARBA00022692"/>
    </source>
</evidence>
<dbReference type="AlphaFoldDB" id="A0AA38GR23"/>
<dbReference type="OMA" id="IAIRCCA"/>
<keyword evidence="8" id="KW-0418">Kinase</keyword>
<protein>
    <recommendedName>
        <fullName evidence="16">Protein kinase domain-containing protein</fullName>
    </recommendedName>
</protein>
<keyword evidence="11 15" id="KW-0472">Membrane</keyword>
<accession>A0AA38GR23</accession>
<keyword evidence="5 15" id="KW-0812">Transmembrane</keyword>
<organism evidence="17 18">
    <name type="scientific">Taxus chinensis</name>
    <name type="common">Chinese yew</name>
    <name type="synonym">Taxus wallichiana var. chinensis</name>
    <dbReference type="NCBI Taxonomy" id="29808"/>
    <lineage>
        <taxon>Eukaryota</taxon>
        <taxon>Viridiplantae</taxon>
        <taxon>Streptophyta</taxon>
        <taxon>Embryophyta</taxon>
        <taxon>Tracheophyta</taxon>
        <taxon>Spermatophyta</taxon>
        <taxon>Pinopsida</taxon>
        <taxon>Pinidae</taxon>
        <taxon>Conifers II</taxon>
        <taxon>Cupressales</taxon>
        <taxon>Taxaceae</taxon>
        <taxon>Taxus</taxon>
    </lineage>
</organism>
<dbReference type="GO" id="GO:0016020">
    <property type="term" value="C:membrane"/>
    <property type="evidence" value="ECO:0007669"/>
    <property type="project" value="UniProtKB-SubCell"/>
</dbReference>
<evidence type="ECO:0000256" key="10">
    <source>
        <dbReference type="ARBA" id="ARBA00022989"/>
    </source>
</evidence>
<dbReference type="InterPro" id="IPR001611">
    <property type="entry name" value="Leu-rich_rpt"/>
</dbReference>
<evidence type="ECO:0000256" key="2">
    <source>
        <dbReference type="ARBA" id="ARBA00022527"/>
    </source>
</evidence>
<dbReference type="Gene3D" id="1.10.510.10">
    <property type="entry name" value="Transferase(Phosphotransferase) domain 1"/>
    <property type="match status" value="1"/>
</dbReference>
<evidence type="ECO:0000256" key="6">
    <source>
        <dbReference type="ARBA" id="ARBA00022737"/>
    </source>
</evidence>
<evidence type="ECO:0000256" key="1">
    <source>
        <dbReference type="ARBA" id="ARBA00004167"/>
    </source>
</evidence>
<dbReference type="InterPro" id="IPR032675">
    <property type="entry name" value="LRR_dom_sf"/>
</dbReference>
<evidence type="ECO:0000256" key="15">
    <source>
        <dbReference type="SAM" id="Phobius"/>
    </source>
</evidence>
<keyword evidence="4" id="KW-0808">Transferase</keyword>
<dbReference type="Proteomes" id="UP000824469">
    <property type="component" value="Unassembled WGS sequence"/>
</dbReference>
<feature type="domain" description="Protein kinase" evidence="16">
    <location>
        <begin position="162"/>
        <end position="432"/>
    </location>
</feature>
<evidence type="ECO:0000313" key="17">
    <source>
        <dbReference type="EMBL" id="KAH9326575.1"/>
    </source>
</evidence>
<sequence>SLDNNHLTGELPNLSGLIQLKRLYLQNNRLSGRVPDWLSQLHNLNELVIENNNFSGVIPKQLLDQRSLEIRYSGNFYLCMNKGECQRSFHSKRTKVKVILGVVTSGFFITSLAFVVVTLIRRKKKFKKGTASSIPDYYSIVMVPNPSKSRAFSLDEMKKSTENFSHNIGQGGFGSVFWGKLPNEKQIAVKVLSLFSKRGIAQFLNEIDLLSRVHHKNLVSLLGYCNESRDLMLVYEYMPRGSLNHHLYGSNSLKYPELDWKTRLKIALDAAQGLEYLHIGSTPKIIHRDVKTANILLDNNLNGKLADFGLSRVAMDEEASHISTDVRGTAGYLDPKYFSTHMLTEKSDVYSFGVVLLEIICGRRPVDFKLSEEKVDLVKWVTPYAEQFEDHNQILAVVDKRLLSNYNMKSLCNIAKLAIRCTAEEPSHRPTV</sequence>
<dbReference type="PROSITE" id="PS00108">
    <property type="entry name" value="PROTEIN_KINASE_ST"/>
    <property type="match status" value="1"/>
</dbReference>
<evidence type="ECO:0000256" key="11">
    <source>
        <dbReference type="ARBA" id="ARBA00023136"/>
    </source>
</evidence>
<dbReference type="FunFam" id="3.30.200.20:FF:000178">
    <property type="entry name" value="serine/threonine-protein kinase PBS1-like"/>
    <property type="match status" value="1"/>
</dbReference>
<evidence type="ECO:0000256" key="8">
    <source>
        <dbReference type="ARBA" id="ARBA00022777"/>
    </source>
</evidence>
<dbReference type="GO" id="GO:0004674">
    <property type="term" value="F:protein serine/threonine kinase activity"/>
    <property type="evidence" value="ECO:0007669"/>
    <property type="project" value="UniProtKB-KW"/>
</dbReference>
<comment type="subcellular location">
    <subcellularLocation>
        <location evidence="1">Membrane</location>
        <topology evidence="1">Single-pass membrane protein</topology>
    </subcellularLocation>
</comment>
<keyword evidence="7 13" id="KW-0547">Nucleotide-binding</keyword>
<dbReference type="Gene3D" id="3.80.10.10">
    <property type="entry name" value="Ribonuclease Inhibitor"/>
    <property type="match status" value="1"/>
</dbReference>
<evidence type="ECO:0000259" key="16">
    <source>
        <dbReference type="PROSITE" id="PS50011"/>
    </source>
</evidence>
<dbReference type="EMBL" id="JAHRHJ020000002">
    <property type="protein sequence ID" value="KAH9326575.1"/>
    <property type="molecule type" value="Genomic_DNA"/>
</dbReference>
<keyword evidence="9 13" id="KW-0067">ATP-binding</keyword>
<dbReference type="FunFam" id="1.10.510.10:FF:000146">
    <property type="entry name" value="LRR receptor-like serine/threonine-protein kinase IOS1"/>
    <property type="match status" value="1"/>
</dbReference>
<evidence type="ECO:0000313" key="18">
    <source>
        <dbReference type="Proteomes" id="UP000824469"/>
    </source>
</evidence>
<feature type="non-terminal residue" evidence="17">
    <location>
        <position position="1"/>
    </location>
</feature>
<evidence type="ECO:0000256" key="12">
    <source>
        <dbReference type="ARBA" id="ARBA00023170"/>
    </source>
</evidence>
<dbReference type="PANTHER" id="PTHR45631">
    <property type="entry name" value="OS07G0107800 PROTEIN-RELATED"/>
    <property type="match status" value="1"/>
</dbReference>
<comment type="caution">
    <text evidence="17">The sequence shown here is derived from an EMBL/GenBank/DDBJ whole genome shotgun (WGS) entry which is preliminary data.</text>
</comment>
<dbReference type="InterPro" id="IPR011009">
    <property type="entry name" value="Kinase-like_dom_sf"/>
</dbReference>
<feature type="transmembrane region" description="Helical" evidence="15">
    <location>
        <begin position="98"/>
        <end position="120"/>
    </location>
</feature>
<dbReference type="SMART" id="SM00220">
    <property type="entry name" value="S_TKc"/>
    <property type="match status" value="1"/>
</dbReference>
<dbReference type="PROSITE" id="PS00107">
    <property type="entry name" value="PROTEIN_KINASE_ATP"/>
    <property type="match status" value="1"/>
</dbReference>
<dbReference type="Pfam" id="PF07714">
    <property type="entry name" value="PK_Tyr_Ser-Thr"/>
    <property type="match status" value="1"/>
</dbReference>
<dbReference type="SUPFAM" id="SSF52058">
    <property type="entry name" value="L domain-like"/>
    <property type="match status" value="1"/>
</dbReference>
<dbReference type="SUPFAM" id="SSF56112">
    <property type="entry name" value="Protein kinase-like (PK-like)"/>
    <property type="match status" value="1"/>
</dbReference>
<dbReference type="InterPro" id="IPR017441">
    <property type="entry name" value="Protein_kinase_ATP_BS"/>
</dbReference>
<comment type="similarity">
    <text evidence="14">Belongs to the protein kinase superfamily.</text>
</comment>
<dbReference type="GO" id="GO:0005524">
    <property type="term" value="F:ATP binding"/>
    <property type="evidence" value="ECO:0007669"/>
    <property type="project" value="UniProtKB-UniRule"/>
</dbReference>